<dbReference type="Pfam" id="PF00005">
    <property type="entry name" value="ABC_tran"/>
    <property type="match status" value="1"/>
</dbReference>
<comment type="caution">
    <text evidence="10">The sequence shown here is derived from an EMBL/GenBank/DDBJ whole genome shotgun (WGS) entry which is preliminary data.</text>
</comment>
<evidence type="ECO:0000256" key="2">
    <source>
        <dbReference type="ARBA" id="ARBA00005417"/>
    </source>
</evidence>
<dbReference type="PANTHER" id="PTHR43297:SF2">
    <property type="entry name" value="DIPEPTIDE TRANSPORT ATP-BINDING PROTEIN DPPD"/>
    <property type="match status" value="1"/>
</dbReference>
<keyword evidence="7" id="KW-0472">Membrane</keyword>
<name>A0ABU3YI73_9HYPH</name>
<dbReference type="InterPro" id="IPR003593">
    <property type="entry name" value="AAA+_ATPase"/>
</dbReference>
<dbReference type="GO" id="GO:0005524">
    <property type="term" value="F:ATP binding"/>
    <property type="evidence" value="ECO:0007669"/>
    <property type="project" value="UniProtKB-KW"/>
</dbReference>
<dbReference type="InterPro" id="IPR017871">
    <property type="entry name" value="ABC_transporter-like_CS"/>
</dbReference>
<dbReference type="InterPro" id="IPR050388">
    <property type="entry name" value="ABC_Ni/Peptide_Import"/>
</dbReference>
<gene>
    <name evidence="10" type="ORF">R1523_08700</name>
</gene>
<organism evidence="10 11">
    <name type="scientific">Rhizobium brockwellii</name>
    <dbReference type="NCBI Taxonomy" id="3019932"/>
    <lineage>
        <taxon>Bacteria</taxon>
        <taxon>Pseudomonadati</taxon>
        <taxon>Pseudomonadota</taxon>
        <taxon>Alphaproteobacteria</taxon>
        <taxon>Hyphomicrobiales</taxon>
        <taxon>Rhizobiaceae</taxon>
        <taxon>Rhizobium/Agrobacterium group</taxon>
        <taxon>Rhizobium</taxon>
    </lineage>
</organism>
<proteinExistence type="inferred from homology"/>
<dbReference type="PROSITE" id="PS50893">
    <property type="entry name" value="ABC_TRANSPORTER_2"/>
    <property type="match status" value="1"/>
</dbReference>
<dbReference type="EMBL" id="JAWJWI010000003">
    <property type="protein sequence ID" value="MDV4185575.1"/>
    <property type="molecule type" value="Genomic_DNA"/>
</dbReference>
<comment type="subcellular location">
    <subcellularLocation>
        <location evidence="1">Cell inner membrane</location>
        <topology evidence="1">Peripheral membrane protein</topology>
    </subcellularLocation>
</comment>
<evidence type="ECO:0000259" key="9">
    <source>
        <dbReference type="PROSITE" id="PS50893"/>
    </source>
</evidence>
<dbReference type="SMART" id="SM00382">
    <property type="entry name" value="AAA"/>
    <property type="match status" value="1"/>
</dbReference>
<dbReference type="PANTHER" id="PTHR43297">
    <property type="entry name" value="OLIGOPEPTIDE TRANSPORT ATP-BINDING PROTEIN APPD"/>
    <property type="match status" value="1"/>
</dbReference>
<evidence type="ECO:0000256" key="6">
    <source>
        <dbReference type="ARBA" id="ARBA00022840"/>
    </source>
</evidence>
<dbReference type="Gene3D" id="3.40.50.300">
    <property type="entry name" value="P-loop containing nucleotide triphosphate hydrolases"/>
    <property type="match status" value="1"/>
</dbReference>
<dbReference type="PROSITE" id="PS00211">
    <property type="entry name" value="ABC_TRANSPORTER_1"/>
    <property type="match status" value="1"/>
</dbReference>
<protein>
    <submittedName>
        <fullName evidence="10">ABC transporter ATP-binding protein</fullName>
    </submittedName>
</protein>
<reference evidence="11" key="1">
    <citation type="journal article" date="2023" name="Int. J. Mol. Sci.">
        <title>Genomic and Metabolic Characterization of Plant Growth-Promoting Rhizobacteria Isolated from Nodules of Clovers Grown in Non-Farmed Soil.</title>
        <authorList>
            <person name="Wojcik M."/>
            <person name="Koper P."/>
            <person name="Zebracki K."/>
            <person name="Marczak M."/>
            <person name="Mazur A."/>
        </authorList>
    </citation>
    <scope>NUCLEOTIDE SEQUENCE [LARGE SCALE GENOMIC DNA]</scope>
    <source>
        <strain evidence="11">KB12</strain>
    </source>
</reference>
<evidence type="ECO:0000256" key="5">
    <source>
        <dbReference type="ARBA" id="ARBA00022741"/>
    </source>
</evidence>
<dbReference type="CDD" id="cd03257">
    <property type="entry name" value="ABC_NikE_OppD_transporters"/>
    <property type="match status" value="1"/>
</dbReference>
<comment type="similarity">
    <text evidence="2">Belongs to the ABC transporter superfamily.</text>
</comment>
<sequence length="291" mass="33114">MSDNLLEIDKLNVDYLVDKGEFRAVKEVSFNIARGEIFGLAGESGCGKSTIAYAITRLSKAPAWISGGSVRLDGQDLLRLPERELQRIRWKRIGMVFQSAMNSLNPLMRVEAQFHDVLRRHTGCSHEESRARAEEMFRLVGIPTHRIGDYPHQFSGGMRQRIVIAICLALRPEFIIMDEPTTALDVVVQREILEQVVDLQRSYGFSVLFITHDLHLMAQLCQRIGVMLNGELVEVGDVRQVAEAPLHDYTRKLWNAIPQLPAIRITRESWHEGGDKSCCHRRRDPARKHPA</sequence>
<feature type="domain" description="ABC transporter" evidence="9">
    <location>
        <begin position="8"/>
        <end position="254"/>
    </location>
</feature>
<evidence type="ECO:0000313" key="11">
    <source>
        <dbReference type="Proteomes" id="UP001187203"/>
    </source>
</evidence>
<keyword evidence="11" id="KW-1185">Reference proteome</keyword>
<keyword evidence="6 10" id="KW-0067">ATP-binding</keyword>
<keyword evidence="3" id="KW-0813">Transport</keyword>
<feature type="region of interest" description="Disordered" evidence="8">
    <location>
        <begin position="272"/>
        <end position="291"/>
    </location>
</feature>
<keyword evidence="5" id="KW-0547">Nucleotide-binding</keyword>
<keyword evidence="4" id="KW-1003">Cell membrane</keyword>
<feature type="compositionally biased region" description="Basic residues" evidence="8">
    <location>
        <begin position="279"/>
        <end position="291"/>
    </location>
</feature>
<dbReference type="SUPFAM" id="SSF52540">
    <property type="entry name" value="P-loop containing nucleoside triphosphate hydrolases"/>
    <property type="match status" value="1"/>
</dbReference>
<evidence type="ECO:0000256" key="1">
    <source>
        <dbReference type="ARBA" id="ARBA00004417"/>
    </source>
</evidence>
<dbReference type="InterPro" id="IPR003439">
    <property type="entry name" value="ABC_transporter-like_ATP-bd"/>
</dbReference>
<evidence type="ECO:0000256" key="3">
    <source>
        <dbReference type="ARBA" id="ARBA00022448"/>
    </source>
</evidence>
<dbReference type="InterPro" id="IPR027417">
    <property type="entry name" value="P-loop_NTPase"/>
</dbReference>
<evidence type="ECO:0000256" key="8">
    <source>
        <dbReference type="SAM" id="MobiDB-lite"/>
    </source>
</evidence>
<evidence type="ECO:0000256" key="4">
    <source>
        <dbReference type="ARBA" id="ARBA00022475"/>
    </source>
</evidence>
<dbReference type="Proteomes" id="UP001187203">
    <property type="component" value="Unassembled WGS sequence"/>
</dbReference>
<evidence type="ECO:0000256" key="7">
    <source>
        <dbReference type="ARBA" id="ARBA00023136"/>
    </source>
</evidence>
<evidence type="ECO:0000313" key="10">
    <source>
        <dbReference type="EMBL" id="MDV4185575.1"/>
    </source>
</evidence>
<accession>A0ABU3YI73</accession>